<name>A0ACC0D5E2_9PEZI</name>
<accession>A0ACC0D5E2</accession>
<gene>
    <name evidence="1" type="ORF">F4821DRAFT_100797</name>
</gene>
<keyword evidence="2" id="KW-1185">Reference proteome</keyword>
<evidence type="ECO:0000313" key="1">
    <source>
        <dbReference type="EMBL" id="KAI6087873.1"/>
    </source>
</evidence>
<proteinExistence type="predicted"/>
<dbReference type="Proteomes" id="UP001497680">
    <property type="component" value="Unassembled WGS sequence"/>
</dbReference>
<organism evidence="1 2">
    <name type="scientific">Hypoxylon rubiginosum</name>
    <dbReference type="NCBI Taxonomy" id="110542"/>
    <lineage>
        <taxon>Eukaryota</taxon>
        <taxon>Fungi</taxon>
        <taxon>Dikarya</taxon>
        <taxon>Ascomycota</taxon>
        <taxon>Pezizomycotina</taxon>
        <taxon>Sordariomycetes</taxon>
        <taxon>Xylariomycetidae</taxon>
        <taxon>Xylariales</taxon>
        <taxon>Hypoxylaceae</taxon>
        <taxon>Hypoxylon</taxon>
    </lineage>
</organism>
<comment type="caution">
    <text evidence="1">The sequence shown here is derived from an EMBL/GenBank/DDBJ whole genome shotgun (WGS) entry which is preliminary data.</text>
</comment>
<reference evidence="1 2" key="1">
    <citation type="journal article" date="2022" name="New Phytol.">
        <title>Ecological generalism drives hyperdiversity of secondary metabolite gene clusters in xylarialean endophytes.</title>
        <authorList>
            <person name="Franco M.E.E."/>
            <person name="Wisecaver J.H."/>
            <person name="Arnold A.E."/>
            <person name="Ju Y.M."/>
            <person name="Slot J.C."/>
            <person name="Ahrendt S."/>
            <person name="Moore L.P."/>
            <person name="Eastman K.E."/>
            <person name="Scott K."/>
            <person name="Konkel Z."/>
            <person name="Mondo S.J."/>
            <person name="Kuo A."/>
            <person name="Hayes R.D."/>
            <person name="Haridas S."/>
            <person name="Andreopoulos B."/>
            <person name="Riley R."/>
            <person name="LaButti K."/>
            <person name="Pangilinan J."/>
            <person name="Lipzen A."/>
            <person name="Amirebrahimi M."/>
            <person name="Yan J."/>
            <person name="Adam C."/>
            <person name="Keymanesh K."/>
            <person name="Ng V."/>
            <person name="Louie K."/>
            <person name="Northen T."/>
            <person name="Drula E."/>
            <person name="Henrissat B."/>
            <person name="Hsieh H.M."/>
            <person name="Youens-Clark K."/>
            <person name="Lutzoni F."/>
            <person name="Miadlikowska J."/>
            <person name="Eastwood D.C."/>
            <person name="Hamelin R.C."/>
            <person name="Grigoriev I.V."/>
            <person name="U'Ren J.M."/>
        </authorList>
    </citation>
    <scope>NUCLEOTIDE SEQUENCE [LARGE SCALE GENOMIC DNA]</scope>
    <source>
        <strain evidence="1 2">ER1909</strain>
    </source>
</reference>
<protein>
    <submittedName>
        <fullName evidence="1">Uncharacterized protein</fullName>
    </submittedName>
</protein>
<dbReference type="EMBL" id="MU394305">
    <property type="protein sequence ID" value="KAI6087873.1"/>
    <property type="molecule type" value="Genomic_DNA"/>
</dbReference>
<evidence type="ECO:0000313" key="2">
    <source>
        <dbReference type="Proteomes" id="UP001497680"/>
    </source>
</evidence>
<sequence>MSTISSQLEWEVEHIVADDEGCRFYLDRYKPFRLDALKQDPDAFGSTHEREINFTDADWLGRIKKPLAKTFVAVSPHDRRVLSATSLIGPLSNAGPVSNPSQASAEMRDGVDQQQIHGEASLVLFQISGVYTMPEARGRGIAKALVKAVTEKAMDEANRLRRQLVLSVVVYSTNYAAISFYESCGFVADAEGPRISFNPVKNSSEEELCMRYLWHYHRSPE</sequence>